<keyword evidence="1" id="KW-0175">Coiled coil</keyword>
<organism evidence="2 3">
    <name type="scientific">Enterovibrio nigricans DSM 22720</name>
    <dbReference type="NCBI Taxonomy" id="1121868"/>
    <lineage>
        <taxon>Bacteria</taxon>
        <taxon>Pseudomonadati</taxon>
        <taxon>Pseudomonadota</taxon>
        <taxon>Gammaproteobacteria</taxon>
        <taxon>Vibrionales</taxon>
        <taxon>Vibrionaceae</taxon>
        <taxon>Enterovibrio</taxon>
    </lineage>
</organism>
<reference evidence="3" key="1">
    <citation type="submission" date="2017-02" db="EMBL/GenBank/DDBJ databases">
        <authorList>
            <person name="Varghese N."/>
            <person name="Submissions S."/>
        </authorList>
    </citation>
    <scope>NUCLEOTIDE SEQUENCE [LARGE SCALE GENOMIC DNA]</scope>
    <source>
        <strain evidence="3">DSM 22720</strain>
    </source>
</reference>
<evidence type="ECO:0000256" key="1">
    <source>
        <dbReference type="SAM" id="Coils"/>
    </source>
</evidence>
<accession>A0A1T4V440</accession>
<gene>
    <name evidence="2" type="ORF">SAMN02745132_03162</name>
</gene>
<dbReference type="EMBL" id="FUXU01000046">
    <property type="protein sequence ID" value="SKA59647.1"/>
    <property type="molecule type" value="Genomic_DNA"/>
</dbReference>
<evidence type="ECO:0000313" key="3">
    <source>
        <dbReference type="Proteomes" id="UP000190162"/>
    </source>
</evidence>
<dbReference type="Proteomes" id="UP000190162">
    <property type="component" value="Unassembled WGS sequence"/>
</dbReference>
<name>A0A1T4V440_9GAMM</name>
<keyword evidence="3" id="KW-1185">Reference proteome</keyword>
<feature type="coiled-coil region" evidence="1">
    <location>
        <begin position="10"/>
        <end position="44"/>
    </location>
</feature>
<dbReference type="RefSeq" id="WP_078753399.1">
    <property type="nucleotide sequence ID" value="NZ_FUXU01000046.1"/>
</dbReference>
<proteinExistence type="predicted"/>
<evidence type="ECO:0000313" key="2">
    <source>
        <dbReference type="EMBL" id="SKA59647.1"/>
    </source>
</evidence>
<sequence>MKTISKEKYIELLEGQRQHLEKKVEAVKDDLFTLETAIEDLDARDFDEVEVTEKDGTFTFNIVEKNND</sequence>
<dbReference type="OrthoDB" id="5918366at2"/>
<dbReference type="AlphaFoldDB" id="A0A1T4V440"/>
<protein>
    <submittedName>
        <fullName evidence="2">Uncharacterized protein</fullName>
    </submittedName>
</protein>